<gene>
    <name evidence="1" type="ORF">BD410DRAFT_176839</name>
</gene>
<evidence type="ECO:0000313" key="1">
    <source>
        <dbReference type="EMBL" id="TDL23282.1"/>
    </source>
</evidence>
<keyword evidence="2" id="KW-1185">Reference proteome</keyword>
<organism evidence="1 2">
    <name type="scientific">Rickenella mellea</name>
    <dbReference type="NCBI Taxonomy" id="50990"/>
    <lineage>
        <taxon>Eukaryota</taxon>
        <taxon>Fungi</taxon>
        <taxon>Dikarya</taxon>
        <taxon>Basidiomycota</taxon>
        <taxon>Agaricomycotina</taxon>
        <taxon>Agaricomycetes</taxon>
        <taxon>Hymenochaetales</taxon>
        <taxon>Rickenellaceae</taxon>
        <taxon>Rickenella</taxon>
    </lineage>
</organism>
<name>A0A4Y7Q833_9AGAM</name>
<reference evidence="1 2" key="1">
    <citation type="submission" date="2018-06" db="EMBL/GenBank/DDBJ databases">
        <title>A transcriptomic atlas of mushroom development highlights an independent origin of complex multicellularity.</title>
        <authorList>
            <consortium name="DOE Joint Genome Institute"/>
            <person name="Krizsan K."/>
            <person name="Almasi E."/>
            <person name="Merenyi Z."/>
            <person name="Sahu N."/>
            <person name="Viragh M."/>
            <person name="Koszo T."/>
            <person name="Mondo S."/>
            <person name="Kiss B."/>
            <person name="Balint B."/>
            <person name="Kues U."/>
            <person name="Barry K."/>
            <person name="Hegedus J.C."/>
            <person name="Henrissat B."/>
            <person name="Johnson J."/>
            <person name="Lipzen A."/>
            <person name="Ohm R."/>
            <person name="Nagy I."/>
            <person name="Pangilinan J."/>
            <person name="Yan J."/>
            <person name="Xiong Y."/>
            <person name="Grigoriev I.V."/>
            <person name="Hibbett D.S."/>
            <person name="Nagy L.G."/>
        </authorList>
    </citation>
    <scope>NUCLEOTIDE SEQUENCE [LARGE SCALE GENOMIC DNA]</scope>
    <source>
        <strain evidence="1 2">SZMC22713</strain>
    </source>
</reference>
<accession>A0A4Y7Q833</accession>
<dbReference type="Proteomes" id="UP000294933">
    <property type="component" value="Unassembled WGS sequence"/>
</dbReference>
<dbReference type="AlphaFoldDB" id="A0A4Y7Q833"/>
<proteinExistence type="predicted"/>
<evidence type="ECO:0000313" key="2">
    <source>
        <dbReference type="Proteomes" id="UP000294933"/>
    </source>
</evidence>
<protein>
    <submittedName>
        <fullName evidence="1">Uncharacterized protein</fullName>
    </submittedName>
</protein>
<dbReference type="EMBL" id="ML170171">
    <property type="protein sequence ID" value="TDL23282.1"/>
    <property type="molecule type" value="Genomic_DNA"/>
</dbReference>
<sequence>MPSDSTPLPRTRTTEQYNILVLEFIGGKLGVPRAKKNENPCSECSRSHQRCFIEEPFSPSLCRKCWKQGRQSCPSQAPKRGVKIRNVDDDGSNERKVKCDERSKQSCNNETFDAKFIQSADGGGLEIIQGMSYQDRVERMPREHALDVHSQSSSNVIPAVLSNTTEPAPMPWTNCSGSVNQTVSSLTNVERGEEPLDWSEFQIFFGHMT</sequence>
<dbReference type="VEuPathDB" id="FungiDB:BD410DRAFT_176839"/>